<dbReference type="SUPFAM" id="SSF52540">
    <property type="entry name" value="P-loop containing nucleoside triphosphate hydrolases"/>
    <property type="match status" value="1"/>
</dbReference>
<evidence type="ECO:0000313" key="2">
    <source>
        <dbReference type="Proteomes" id="UP000093080"/>
    </source>
</evidence>
<evidence type="ECO:0008006" key="3">
    <source>
        <dbReference type="Google" id="ProtNLM"/>
    </source>
</evidence>
<protein>
    <recommendedName>
        <fullName evidence="3">Cytoplasmic protein</fullName>
    </recommendedName>
</protein>
<gene>
    <name evidence="1" type="ORF">DBT_0649</name>
</gene>
<proteinExistence type="predicted"/>
<comment type="caution">
    <text evidence="1">The sequence shown here is derived from an EMBL/GenBank/DDBJ whole genome shotgun (WGS) entry which is preliminary data.</text>
</comment>
<organism evidence="1 2">
    <name type="scientific">Dissulfuribacter thermophilus</name>
    <dbReference type="NCBI Taxonomy" id="1156395"/>
    <lineage>
        <taxon>Bacteria</taxon>
        <taxon>Pseudomonadati</taxon>
        <taxon>Thermodesulfobacteriota</taxon>
        <taxon>Dissulfuribacteria</taxon>
        <taxon>Dissulfuribacterales</taxon>
        <taxon>Dissulfuribacteraceae</taxon>
        <taxon>Dissulfuribacter</taxon>
    </lineage>
</organism>
<name>A0A1B9F7E4_9BACT</name>
<dbReference type="Gene3D" id="3.40.50.300">
    <property type="entry name" value="P-loop containing nucleotide triphosphate hydrolases"/>
    <property type="match status" value="1"/>
</dbReference>
<evidence type="ECO:0000313" key="1">
    <source>
        <dbReference type="EMBL" id="OCC15725.1"/>
    </source>
</evidence>
<dbReference type="EMBL" id="MAGO01000003">
    <property type="protein sequence ID" value="OCC15725.1"/>
    <property type="molecule type" value="Genomic_DNA"/>
</dbReference>
<sequence length="235" mass="26791">MLKHDLIKRNPLRLLDSEGSRILGEGEFGGVVARAGVGKTAFLVQVAMDSLLNGKNVLHISLDQPVKKVCLWYEEVFNSITEEYNFKNGNTLWEEILLHRFIMTFKSGDFNIEILEERLNDLIEQGIFFPQVCLVDGLKFDETVREILNELKLLAKDQGFPCWFSIKSHRDEPKVESGFPVSLAQVEDLFDVVFELAPSTNEIEIRVLKDKAGRFKDPGDRVVLDPSTFLMKKSD</sequence>
<dbReference type="InterPro" id="IPR027417">
    <property type="entry name" value="P-loop_NTPase"/>
</dbReference>
<dbReference type="STRING" id="1156395.DBT_0649"/>
<dbReference type="AlphaFoldDB" id="A0A1B9F7E4"/>
<reference evidence="1 2" key="1">
    <citation type="submission" date="2016-06" db="EMBL/GenBank/DDBJ databases">
        <title>Respiratory ammonification of nitrate coupled to the oxidation of elemental sulfur in deep-sea autotrophic thermophilic bacteria.</title>
        <authorList>
            <person name="Slobodkina G.B."/>
            <person name="Mardanov A.V."/>
            <person name="Ravin N.V."/>
            <person name="Frolova A.A."/>
            <person name="Viryasiv M.B."/>
            <person name="Chernyh N.A."/>
            <person name="Bonch-Osmolovskaya E.A."/>
            <person name="Slobodkin A.I."/>
        </authorList>
    </citation>
    <scope>NUCLEOTIDE SEQUENCE [LARGE SCALE GENOMIC DNA]</scope>
    <source>
        <strain evidence="1 2">S69</strain>
    </source>
</reference>
<keyword evidence="2" id="KW-1185">Reference proteome</keyword>
<dbReference type="Proteomes" id="UP000093080">
    <property type="component" value="Unassembled WGS sequence"/>
</dbReference>
<accession>A0A1B9F7E4</accession>